<evidence type="ECO:0000256" key="1">
    <source>
        <dbReference type="ARBA" id="ARBA00004141"/>
    </source>
</evidence>
<dbReference type="CTD" id="2055"/>
<dbReference type="GO" id="GO:0006644">
    <property type="term" value="P:phospholipid metabolic process"/>
    <property type="evidence" value="ECO:0007669"/>
    <property type="project" value="TreeGrafter"/>
</dbReference>
<dbReference type="InterPro" id="IPR006634">
    <property type="entry name" value="TLC-dom"/>
</dbReference>
<keyword evidence="3 6" id="KW-1133">Transmembrane helix</keyword>
<evidence type="ECO:0000256" key="2">
    <source>
        <dbReference type="ARBA" id="ARBA00022692"/>
    </source>
</evidence>
<accession>A0A6P8QCJ9</accession>
<keyword evidence="8" id="KW-1185">Reference proteome</keyword>
<dbReference type="RefSeq" id="XP_033794114.1">
    <property type="nucleotide sequence ID" value="XM_033938223.1"/>
</dbReference>
<feature type="transmembrane region" description="Helical" evidence="6">
    <location>
        <begin position="20"/>
        <end position="39"/>
    </location>
</feature>
<proteinExistence type="predicted"/>
<evidence type="ECO:0000256" key="4">
    <source>
        <dbReference type="ARBA" id="ARBA00023136"/>
    </source>
</evidence>
<dbReference type="RefSeq" id="XP_033794115.1">
    <property type="nucleotide sequence ID" value="XM_033938224.1"/>
</dbReference>
<dbReference type="SMART" id="SM00724">
    <property type="entry name" value="TLC"/>
    <property type="match status" value="1"/>
</dbReference>
<dbReference type="Proteomes" id="UP000515159">
    <property type="component" value="Chromosome 3"/>
</dbReference>
<evidence type="ECO:0000313" key="8">
    <source>
        <dbReference type="Proteomes" id="UP000515159"/>
    </source>
</evidence>
<evidence type="ECO:0000259" key="7">
    <source>
        <dbReference type="PROSITE" id="PS50922"/>
    </source>
</evidence>
<feature type="transmembrane region" description="Helical" evidence="6">
    <location>
        <begin position="51"/>
        <end position="74"/>
    </location>
</feature>
<comment type="subcellular location">
    <subcellularLocation>
        <location evidence="1">Membrane</location>
        <topology evidence="1">Multi-pass membrane protein</topology>
    </subcellularLocation>
</comment>
<evidence type="ECO:0000313" key="9">
    <source>
        <dbReference type="RefSeq" id="XP_033794114.1"/>
    </source>
</evidence>
<dbReference type="OrthoDB" id="10052906at2759"/>
<dbReference type="GO" id="GO:0097001">
    <property type="term" value="F:ceramide binding"/>
    <property type="evidence" value="ECO:0007669"/>
    <property type="project" value="TreeGrafter"/>
</dbReference>
<keyword evidence="2 5" id="KW-0812">Transmembrane</keyword>
<dbReference type="GO" id="GO:0055088">
    <property type="term" value="P:lipid homeostasis"/>
    <property type="evidence" value="ECO:0007669"/>
    <property type="project" value="TreeGrafter"/>
</dbReference>
<evidence type="ECO:0000256" key="5">
    <source>
        <dbReference type="PROSITE-ProRule" id="PRU00205"/>
    </source>
</evidence>
<dbReference type="PANTHER" id="PTHR13439">
    <property type="entry name" value="CT120 PROTEIN"/>
    <property type="match status" value="1"/>
</dbReference>
<dbReference type="GO" id="GO:0007399">
    <property type="term" value="P:nervous system development"/>
    <property type="evidence" value="ECO:0007669"/>
    <property type="project" value="TreeGrafter"/>
</dbReference>
<name>A0A6P8QCJ9_GEOSA</name>
<dbReference type="InterPro" id="IPR050846">
    <property type="entry name" value="TLCD"/>
</dbReference>
<feature type="transmembrane region" description="Helical" evidence="6">
    <location>
        <begin position="188"/>
        <end position="206"/>
    </location>
</feature>
<evidence type="ECO:0000256" key="6">
    <source>
        <dbReference type="SAM" id="Phobius"/>
    </source>
</evidence>
<dbReference type="GeneID" id="117357508"/>
<dbReference type="PANTHER" id="PTHR13439:SF7">
    <property type="entry name" value="PROTEIN CLN8"/>
    <property type="match status" value="1"/>
</dbReference>
<dbReference type="PROSITE" id="PS50922">
    <property type="entry name" value="TLC"/>
    <property type="match status" value="1"/>
</dbReference>
<evidence type="ECO:0000313" key="10">
    <source>
        <dbReference type="RefSeq" id="XP_033794115.1"/>
    </source>
</evidence>
<evidence type="ECO:0000256" key="3">
    <source>
        <dbReference type="ARBA" id="ARBA00022989"/>
    </source>
</evidence>
<feature type="transmembrane region" description="Helical" evidence="6">
    <location>
        <begin position="145"/>
        <end position="167"/>
    </location>
</feature>
<feature type="transmembrane region" description="Helical" evidence="6">
    <location>
        <begin position="120"/>
        <end position="139"/>
    </location>
</feature>
<reference evidence="9 10" key="1">
    <citation type="submission" date="2025-04" db="UniProtKB">
        <authorList>
            <consortium name="RefSeq"/>
        </authorList>
    </citation>
    <scope>IDENTIFICATION</scope>
</reference>
<protein>
    <submittedName>
        <fullName evidence="9 10">Protein CLN8</fullName>
    </submittedName>
</protein>
<feature type="transmembrane region" description="Helical" evidence="6">
    <location>
        <begin position="89"/>
        <end position="108"/>
    </location>
</feature>
<keyword evidence="4 5" id="KW-0472">Membrane</keyword>
<feature type="domain" description="TLC" evidence="7">
    <location>
        <begin position="50"/>
        <end position="249"/>
    </location>
</feature>
<dbReference type="GO" id="GO:0016020">
    <property type="term" value="C:membrane"/>
    <property type="evidence" value="ECO:0007669"/>
    <property type="project" value="UniProtKB-SubCell"/>
</dbReference>
<gene>
    <name evidence="9 10" type="primary">CLN8</name>
</gene>
<dbReference type="AlphaFoldDB" id="A0A6P8QCJ9"/>
<dbReference type="GO" id="GO:0005783">
    <property type="term" value="C:endoplasmic reticulum"/>
    <property type="evidence" value="ECO:0007669"/>
    <property type="project" value="TreeGrafter"/>
</dbReference>
<sequence>MLAMDYFSWEVRLKLITAGFVFYLGLFVASHWVSCHFFATYRSLSAKEKVFWSLASTRAVFGIQSIMAGLWALIDPALNADRILGQQDWSWFNMLIVCGFFLFENLALHVSNVVFWTCDLILAIHHFFAFIGCFGALVYSTIGHYMPIVTMMLELSTPFTCISWMLLKAGWSHSFFWKANQWIMIHMFHCRMVLTYHLWWVCAWNWDHLVNSFPLPYLIFIFFGLILLTLIMNPYWTYKKTQQLLNPVDWNFQATVKNDLSGKDGSLKEKSR</sequence>
<dbReference type="Pfam" id="PF03798">
    <property type="entry name" value="TRAM_LAG1_CLN8"/>
    <property type="match status" value="1"/>
</dbReference>
<feature type="transmembrane region" description="Helical" evidence="6">
    <location>
        <begin position="218"/>
        <end position="236"/>
    </location>
</feature>
<organism evidence="8 9">
    <name type="scientific">Geotrypetes seraphini</name>
    <name type="common">Gaboon caecilian</name>
    <name type="synonym">Caecilia seraphini</name>
    <dbReference type="NCBI Taxonomy" id="260995"/>
    <lineage>
        <taxon>Eukaryota</taxon>
        <taxon>Metazoa</taxon>
        <taxon>Chordata</taxon>
        <taxon>Craniata</taxon>
        <taxon>Vertebrata</taxon>
        <taxon>Euteleostomi</taxon>
        <taxon>Amphibia</taxon>
        <taxon>Gymnophiona</taxon>
        <taxon>Geotrypetes</taxon>
    </lineage>
</organism>
<dbReference type="KEGG" id="gsh:117357508"/>